<sequence length="69" mass="8012">MYIHNIHMNGRRIMSHAQVEASNRRFVNAAFQITNFADSYPHWTLLHHFSSPSPFHIVCSLAMGFFACF</sequence>
<gene>
    <name evidence="1" type="ORF">K503DRAFT_767077</name>
</gene>
<evidence type="ECO:0000313" key="2">
    <source>
        <dbReference type="Proteomes" id="UP000092154"/>
    </source>
</evidence>
<dbReference type="AlphaFoldDB" id="A0A1B7NBC5"/>
<evidence type="ECO:0000313" key="1">
    <source>
        <dbReference type="EMBL" id="OAX42094.1"/>
    </source>
</evidence>
<accession>A0A1B7NBC5</accession>
<name>A0A1B7NBC5_9AGAM</name>
<protein>
    <submittedName>
        <fullName evidence="1">Uncharacterized protein</fullName>
    </submittedName>
</protein>
<organism evidence="1 2">
    <name type="scientific">Rhizopogon vinicolor AM-OR11-026</name>
    <dbReference type="NCBI Taxonomy" id="1314800"/>
    <lineage>
        <taxon>Eukaryota</taxon>
        <taxon>Fungi</taxon>
        <taxon>Dikarya</taxon>
        <taxon>Basidiomycota</taxon>
        <taxon>Agaricomycotina</taxon>
        <taxon>Agaricomycetes</taxon>
        <taxon>Agaricomycetidae</taxon>
        <taxon>Boletales</taxon>
        <taxon>Suillineae</taxon>
        <taxon>Rhizopogonaceae</taxon>
        <taxon>Rhizopogon</taxon>
    </lineage>
</organism>
<proteinExistence type="predicted"/>
<keyword evidence="2" id="KW-1185">Reference proteome</keyword>
<dbReference type="InParanoid" id="A0A1B7NBC5"/>
<dbReference type="EMBL" id="KV448164">
    <property type="protein sequence ID" value="OAX42094.1"/>
    <property type="molecule type" value="Genomic_DNA"/>
</dbReference>
<reference evidence="1 2" key="1">
    <citation type="submission" date="2016-06" db="EMBL/GenBank/DDBJ databases">
        <title>Comparative genomics of the ectomycorrhizal sister species Rhizopogon vinicolor and Rhizopogon vesiculosus (Basidiomycota: Boletales) reveals a divergence of the mating type B locus.</title>
        <authorList>
            <consortium name="DOE Joint Genome Institute"/>
            <person name="Mujic A.B."/>
            <person name="Kuo A."/>
            <person name="Tritt A."/>
            <person name="Lipzen A."/>
            <person name="Chen C."/>
            <person name="Johnson J."/>
            <person name="Sharma A."/>
            <person name="Barry K."/>
            <person name="Grigoriev I.V."/>
            <person name="Spatafora J.W."/>
        </authorList>
    </citation>
    <scope>NUCLEOTIDE SEQUENCE [LARGE SCALE GENOMIC DNA]</scope>
    <source>
        <strain evidence="1 2">AM-OR11-026</strain>
    </source>
</reference>
<dbReference type="Proteomes" id="UP000092154">
    <property type="component" value="Unassembled WGS sequence"/>
</dbReference>